<organism evidence="14 15">
    <name type="scientific">Macrostomum lignano</name>
    <dbReference type="NCBI Taxonomy" id="282301"/>
    <lineage>
        <taxon>Eukaryota</taxon>
        <taxon>Metazoa</taxon>
        <taxon>Spiralia</taxon>
        <taxon>Lophotrochozoa</taxon>
        <taxon>Platyhelminthes</taxon>
        <taxon>Rhabditophora</taxon>
        <taxon>Macrostomorpha</taxon>
        <taxon>Macrostomida</taxon>
        <taxon>Macrostomidae</taxon>
        <taxon>Macrostomum</taxon>
    </lineage>
</organism>
<proteinExistence type="inferred from homology"/>
<evidence type="ECO:0000259" key="13">
    <source>
        <dbReference type="PROSITE" id="PS50102"/>
    </source>
</evidence>
<dbReference type="GO" id="GO:0006417">
    <property type="term" value="P:regulation of translation"/>
    <property type="evidence" value="ECO:0007669"/>
    <property type="project" value="UniProtKB-KW"/>
</dbReference>
<evidence type="ECO:0000256" key="6">
    <source>
        <dbReference type="ARBA" id="ARBA00022884"/>
    </source>
</evidence>
<evidence type="ECO:0000256" key="11">
    <source>
        <dbReference type="RuleBase" id="RU361239"/>
    </source>
</evidence>
<evidence type="ECO:0000256" key="12">
    <source>
        <dbReference type="SAM" id="MobiDB-lite"/>
    </source>
</evidence>
<protein>
    <recommendedName>
        <fullName evidence="9 11">RNA-binding protein 8A</fullName>
    </recommendedName>
</protein>
<dbReference type="GO" id="GO:0051028">
    <property type="term" value="P:mRNA transport"/>
    <property type="evidence" value="ECO:0007669"/>
    <property type="project" value="UniProtKB-KW"/>
</dbReference>
<dbReference type="InterPro" id="IPR000504">
    <property type="entry name" value="RRM_dom"/>
</dbReference>
<dbReference type="SUPFAM" id="SSF54928">
    <property type="entry name" value="RNA-binding domain, RBD"/>
    <property type="match status" value="1"/>
</dbReference>
<dbReference type="AlphaFoldDB" id="A0A267G9G3"/>
<reference evidence="14 15" key="1">
    <citation type="submission" date="2017-06" db="EMBL/GenBank/DDBJ databases">
        <title>A platform for efficient transgenesis in Macrostomum lignano, a flatworm model organism for stem cell research.</title>
        <authorList>
            <person name="Berezikov E."/>
        </authorList>
    </citation>
    <scope>NUCLEOTIDE SEQUENCE [LARGE SCALE GENOMIC DNA]</scope>
    <source>
        <strain evidence="14">DV1</strain>
        <tissue evidence="14">Whole organism</tissue>
    </source>
</reference>
<evidence type="ECO:0000313" key="14">
    <source>
        <dbReference type="EMBL" id="PAA82683.1"/>
    </source>
</evidence>
<dbReference type="PANTHER" id="PTHR45894">
    <property type="entry name" value="RNA-BINDING PROTEIN 8A"/>
    <property type="match status" value="1"/>
</dbReference>
<dbReference type="GO" id="GO:0003729">
    <property type="term" value="F:mRNA binding"/>
    <property type="evidence" value="ECO:0007669"/>
    <property type="project" value="InterPro"/>
</dbReference>
<keyword evidence="8 11" id="KW-0539">Nucleus</keyword>
<feature type="region of interest" description="Disordered" evidence="12">
    <location>
        <begin position="160"/>
        <end position="194"/>
    </location>
</feature>
<dbReference type="GO" id="GO:0016607">
    <property type="term" value="C:nuclear speck"/>
    <property type="evidence" value="ECO:0007669"/>
    <property type="project" value="UniProtKB-SubCell"/>
</dbReference>
<feature type="non-terminal residue" evidence="14">
    <location>
        <position position="1"/>
    </location>
</feature>
<evidence type="ECO:0000256" key="9">
    <source>
        <dbReference type="ARBA" id="ARBA00077711"/>
    </source>
</evidence>
<feature type="domain" description="RRM" evidence="13">
    <location>
        <begin position="85"/>
        <end position="163"/>
    </location>
</feature>
<dbReference type="OrthoDB" id="15688at2759"/>
<evidence type="ECO:0000256" key="2">
    <source>
        <dbReference type="ARBA" id="ARBA00022448"/>
    </source>
</evidence>
<evidence type="ECO:0000256" key="8">
    <source>
        <dbReference type="ARBA" id="ARBA00023242"/>
    </source>
</evidence>
<dbReference type="EMBL" id="NIVC01000459">
    <property type="protein sequence ID" value="PAA82683.1"/>
    <property type="molecule type" value="Genomic_DNA"/>
</dbReference>
<comment type="subcellular location">
    <subcellularLocation>
        <location evidence="11">Nucleus</location>
    </subcellularLocation>
    <subcellularLocation>
        <location evidence="11">Nucleus speckle</location>
    </subcellularLocation>
    <subcellularLocation>
        <location evidence="11">Cytoplasm</location>
    </subcellularLocation>
</comment>
<gene>
    <name evidence="14" type="ORF">BOX15_Mlig016668g4</name>
</gene>
<dbReference type="InterPro" id="IPR012677">
    <property type="entry name" value="Nucleotide-bd_a/b_plait_sf"/>
</dbReference>
<dbReference type="InterPro" id="IPR008111">
    <property type="entry name" value="RNA-bd_8"/>
</dbReference>
<comment type="caution">
    <text evidence="14">The sequence shown here is derived from an EMBL/GenBank/DDBJ whole genome shotgun (WGS) entry which is preliminary data.</text>
</comment>
<keyword evidence="3 11" id="KW-0963">Cytoplasm</keyword>
<accession>A0A267G9G3</accession>
<dbReference type="PRINTS" id="PR01738">
    <property type="entry name" value="RNABINDINGM8"/>
</dbReference>
<evidence type="ECO:0000313" key="15">
    <source>
        <dbReference type="Proteomes" id="UP000215902"/>
    </source>
</evidence>
<evidence type="ECO:0000256" key="4">
    <source>
        <dbReference type="ARBA" id="ARBA00022664"/>
    </source>
</evidence>
<sequence>STDRIASMADTRDIIRITEDTEDDFEQVVGGGGGDEGVRLVKESAKSRKGRGFESEQDRDDTMEFDAVGIDDGDTAGPQRSVEGWILFVRNLHEETTEDDLMDKFNEYGEVKSLHLNLNRRTGYIKGYALVEFEHYKEASTAQNKLNGADLNGQRMQVDWAFTRGPSGGGGGGRKSRRQRDTKPQQRSERSRSR</sequence>
<name>A0A267G9G3_9PLAT</name>
<keyword evidence="2 11" id="KW-0813">Transport</keyword>
<comment type="subunit">
    <text evidence="11">Heterodimer with MAGOH. Part of the mRNA splicing-dependent exon junction complex (EJC) complex; the core complex contains CASC3, EIF4A3, MAGOH and RBM8A.</text>
</comment>
<evidence type="ECO:0000256" key="5">
    <source>
        <dbReference type="ARBA" id="ARBA00022845"/>
    </source>
</evidence>
<keyword evidence="4 11" id="KW-0507">mRNA processing</keyword>
<comment type="function">
    <text evidence="11">Core component of the splicing-dependent multiprotein exon junction complex (EJC) deposited at splice junctions on mRNAs.</text>
</comment>
<dbReference type="GO" id="GO:0008380">
    <property type="term" value="P:RNA splicing"/>
    <property type="evidence" value="ECO:0007669"/>
    <property type="project" value="UniProtKB-KW"/>
</dbReference>
<dbReference type="Gene3D" id="3.30.70.330">
    <property type="match status" value="1"/>
</dbReference>
<dbReference type="PROSITE" id="PS50102">
    <property type="entry name" value="RRM"/>
    <property type="match status" value="1"/>
</dbReference>
<evidence type="ECO:0000256" key="1">
    <source>
        <dbReference type="ARBA" id="ARBA00007987"/>
    </source>
</evidence>
<evidence type="ECO:0000256" key="3">
    <source>
        <dbReference type="ARBA" id="ARBA00022490"/>
    </source>
</evidence>
<dbReference type="CDD" id="cd12324">
    <property type="entry name" value="RRM_RBM8"/>
    <property type="match status" value="1"/>
</dbReference>
<keyword evidence="5" id="KW-0810">Translation regulation</keyword>
<feature type="compositionally biased region" description="Basic and acidic residues" evidence="12">
    <location>
        <begin position="179"/>
        <end position="194"/>
    </location>
</feature>
<keyword evidence="15" id="KW-1185">Reference proteome</keyword>
<dbReference type="Pfam" id="PF00076">
    <property type="entry name" value="RRM_1"/>
    <property type="match status" value="1"/>
</dbReference>
<evidence type="ECO:0000256" key="7">
    <source>
        <dbReference type="ARBA" id="ARBA00023187"/>
    </source>
</evidence>
<comment type="similarity">
    <text evidence="1 11">Belongs to the RBM8A family.</text>
</comment>
<keyword evidence="7 11" id="KW-0508">mRNA splicing</keyword>
<dbReference type="Proteomes" id="UP000215902">
    <property type="component" value="Unassembled WGS sequence"/>
</dbReference>
<dbReference type="FunFam" id="3.30.70.330:FF:000525">
    <property type="entry name" value="RNA-binding protein 8A"/>
    <property type="match status" value="1"/>
</dbReference>
<dbReference type="GO" id="GO:0006397">
    <property type="term" value="P:mRNA processing"/>
    <property type="evidence" value="ECO:0007669"/>
    <property type="project" value="UniProtKB-KW"/>
</dbReference>
<keyword evidence="6 10" id="KW-0694">RNA-binding</keyword>
<keyword evidence="11" id="KW-0509">mRNA transport</keyword>
<dbReference type="STRING" id="282301.A0A267G9G3"/>
<dbReference type="GO" id="GO:0005737">
    <property type="term" value="C:cytoplasm"/>
    <property type="evidence" value="ECO:0007669"/>
    <property type="project" value="UniProtKB-SubCell"/>
</dbReference>
<dbReference type="InterPro" id="IPR033744">
    <property type="entry name" value="RRM_RBM8"/>
</dbReference>
<dbReference type="SMART" id="SM00360">
    <property type="entry name" value="RRM"/>
    <property type="match status" value="1"/>
</dbReference>
<evidence type="ECO:0000256" key="10">
    <source>
        <dbReference type="PROSITE-ProRule" id="PRU00176"/>
    </source>
</evidence>
<dbReference type="InterPro" id="IPR035979">
    <property type="entry name" value="RBD_domain_sf"/>
</dbReference>